<dbReference type="GO" id="GO:0016020">
    <property type="term" value="C:membrane"/>
    <property type="evidence" value="ECO:0007669"/>
    <property type="project" value="TreeGrafter"/>
</dbReference>
<dbReference type="PROSITE" id="PS00107">
    <property type="entry name" value="PROTEIN_KINASE_ATP"/>
    <property type="match status" value="1"/>
</dbReference>
<dbReference type="GO" id="GO:0000407">
    <property type="term" value="C:phagophore assembly site"/>
    <property type="evidence" value="ECO:0007669"/>
    <property type="project" value="TreeGrafter"/>
</dbReference>
<dbReference type="GO" id="GO:0005829">
    <property type="term" value="C:cytosol"/>
    <property type="evidence" value="ECO:0007669"/>
    <property type="project" value="TreeGrafter"/>
</dbReference>
<keyword evidence="1" id="KW-0808">Transferase</keyword>
<keyword evidence="8" id="KW-1185">Reference proteome</keyword>
<dbReference type="InterPro" id="IPR017441">
    <property type="entry name" value="Protein_kinase_ATP_BS"/>
</dbReference>
<protein>
    <submittedName>
        <fullName evidence="7">Protein kinase domain-containing protein</fullName>
    </submittedName>
</protein>
<evidence type="ECO:0000256" key="4">
    <source>
        <dbReference type="ARBA" id="ARBA00022840"/>
    </source>
</evidence>
<evidence type="ECO:0000313" key="8">
    <source>
        <dbReference type="Proteomes" id="UP000236725"/>
    </source>
</evidence>
<dbReference type="Gene3D" id="1.10.510.10">
    <property type="entry name" value="Transferase(Phosphotransferase) domain 1"/>
    <property type="match status" value="1"/>
</dbReference>
<dbReference type="GO" id="GO:0005524">
    <property type="term" value="F:ATP binding"/>
    <property type="evidence" value="ECO:0007669"/>
    <property type="project" value="UniProtKB-UniRule"/>
</dbReference>
<dbReference type="GO" id="GO:0005776">
    <property type="term" value="C:autophagosome"/>
    <property type="evidence" value="ECO:0007669"/>
    <property type="project" value="TreeGrafter"/>
</dbReference>
<comment type="caution">
    <text evidence="7">The sequence shown here is derived from an EMBL/GenBank/DDBJ whole genome shotgun (WGS) entry which is preliminary data.</text>
</comment>
<accession>A0A8G2F1Z4</accession>
<dbReference type="Proteomes" id="UP000236725">
    <property type="component" value="Unassembled WGS sequence"/>
</dbReference>
<dbReference type="SUPFAM" id="SSF56112">
    <property type="entry name" value="Protein kinase-like (PK-like)"/>
    <property type="match status" value="1"/>
</dbReference>
<keyword evidence="2 5" id="KW-0547">Nucleotide-binding</keyword>
<evidence type="ECO:0000256" key="2">
    <source>
        <dbReference type="ARBA" id="ARBA00022741"/>
    </source>
</evidence>
<dbReference type="RefSeq" id="WP_103983857.1">
    <property type="nucleotide sequence ID" value="NZ_FNVS01000014.1"/>
</dbReference>
<feature type="domain" description="Protein kinase" evidence="6">
    <location>
        <begin position="26"/>
        <end position="316"/>
    </location>
</feature>
<dbReference type="InterPro" id="IPR045269">
    <property type="entry name" value="Atg1-like"/>
</dbReference>
<proteinExistence type="predicted"/>
<evidence type="ECO:0000256" key="1">
    <source>
        <dbReference type="ARBA" id="ARBA00022679"/>
    </source>
</evidence>
<dbReference type="PANTHER" id="PTHR24348">
    <property type="entry name" value="SERINE/THREONINE-PROTEIN KINASE UNC-51-RELATED"/>
    <property type="match status" value="1"/>
</dbReference>
<feature type="binding site" evidence="5">
    <location>
        <position position="53"/>
    </location>
    <ligand>
        <name>ATP</name>
        <dbReference type="ChEBI" id="CHEBI:30616"/>
    </ligand>
</feature>
<dbReference type="PROSITE" id="PS50011">
    <property type="entry name" value="PROTEIN_KINASE_DOM"/>
    <property type="match status" value="1"/>
</dbReference>
<dbReference type="GO" id="GO:0004674">
    <property type="term" value="F:protein serine/threonine kinase activity"/>
    <property type="evidence" value="ECO:0007669"/>
    <property type="project" value="InterPro"/>
</dbReference>
<dbReference type="AlphaFoldDB" id="A0A8G2F1Z4"/>
<dbReference type="Pfam" id="PF00069">
    <property type="entry name" value="Pkinase"/>
    <property type="match status" value="1"/>
</dbReference>
<dbReference type="PANTHER" id="PTHR24348:SF22">
    <property type="entry name" value="NON-SPECIFIC SERINE_THREONINE PROTEIN KINASE"/>
    <property type="match status" value="1"/>
</dbReference>
<reference evidence="7 8" key="1">
    <citation type="submission" date="2016-10" db="EMBL/GenBank/DDBJ databases">
        <authorList>
            <person name="Varghese N."/>
            <person name="Submissions S."/>
        </authorList>
    </citation>
    <scope>NUCLEOTIDE SEQUENCE [LARGE SCALE GENOMIC DNA]</scope>
    <source>
        <strain evidence="7 8">DSM 29073</strain>
    </source>
</reference>
<sequence length="459" mass="53572">MLDKYTFEEFVKAERYRLSLGLGDCILEPMPLGRGENGIVYKARINDTVVALKFFIGDDEANRKAYLNDFRKEYINISLLETRRNIVQYIDFDLLPVNSEEIPVLVMKLYKCSLKEYRSSLSPEIFVKLFHFLTDTVQFLHSMGVEHRNIKPQNILIDNHNEFVLTDIAFGDSRTQTNNDIYTIGSVLKWYALGEVNVDASVSSVFPGLKMYDEVVRRCLSSDLKDCFHTVDEILAYVEIQKERNPKELMQEFSLICRKNFPKELPEFVHCTDHKKISKLMSDFISKMDFFGNHIVYFTDVERNVFSPHVGKNGFYKFDNSTEFKVLDIWIHCDDTMQNDYILVHHSNTLPEKVNGKDSYKWAVYDKKMLISWPEAMNGYAEIEGDIIPLDKTKIELFNRAPREGYIFIALNQLHSLTFPANIGTLRDYFFRFSFSYVNRLILEDMNNLARQHLAAVRG</sequence>
<evidence type="ECO:0000256" key="3">
    <source>
        <dbReference type="ARBA" id="ARBA00022777"/>
    </source>
</evidence>
<dbReference type="InterPro" id="IPR011009">
    <property type="entry name" value="Kinase-like_dom_sf"/>
</dbReference>
<dbReference type="SMART" id="SM00220">
    <property type="entry name" value="S_TKc"/>
    <property type="match status" value="1"/>
</dbReference>
<name>A0A8G2F1Z4_9BACT</name>
<gene>
    <name evidence="7" type="ORF">SAMN05444001_11423</name>
</gene>
<organism evidence="7 8">
    <name type="scientific">Parabacteroides chinchillae</name>
    <dbReference type="NCBI Taxonomy" id="871327"/>
    <lineage>
        <taxon>Bacteria</taxon>
        <taxon>Pseudomonadati</taxon>
        <taxon>Bacteroidota</taxon>
        <taxon>Bacteroidia</taxon>
        <taxon>Bacteroidales</taxon>
        <taxon>Tannerellaceae</taxon>
        <taxon>Parabacteroides</taxon>
    </lineage>
</organism>
<evidence type="ECO:0000313" key="7">
    <source>
        <dbReference type="EMBL" id="SEG07613.1"/>
    </source>
</evidence>
<evidence type="ECO:0000259" key="6">
    <source>
        <dbReference type="PROSITE" id="PS50011"/>
    </source>
</evidence>
<dbReference type="EMBL" id="FNVS01000014">
    <property type="protein sequence ID" value="SEG07613.1"/>
    <property type="molecule type" value="Genomic_DNA"/>
</dbReference>
<keyword evidence="3 7" id="KW-0418">Kinase</keyword>
<evidence type="ECO:0000256" key="5">
    <source>
        <dbReference type="PROSITE-ProRule" id="PRU10141"/>
    </source>
</evidence>
<dbReference type="InterPro" id="IPR000719">
    <property type="entry name" value="Prot_kinase_dom"/>
</dbReference>
<keyword evidence="4 5" id="KW-0067">ATP-binding</keyword>